<evidence type="ECO:0000313" key="6">
    <source>
        <dbReference type="Proteomes" id="UP000095751"/>
    </source>
</evidence>
<dbReference type="InterPro" id="IPR002048">
    <property type="entry name" value="EF_hand_dom"/>
</dbReference>
<dbReference type="SMART" id="SM00054">
    <property type="entry name" value="EFh"/>
    <property type="match status" value="1"/>
</dbReference>
<feature type="compositionally biased region" description="Low complexity" evidence="2">
    <location>
        <begin position="35"/>
        <end position="54"/>
    </location>
</feature>
<keyword evidence="3" id="KW-1133">Transmembrane helix</keyword>
<accession>A0A1E7FZ41</accession>
<dbReference type="EMBL" id="KV784353">
    <property type="protein sequence ID" value="OEU23384.1"/>
    <property type="molecule type" value="Genomic_DNA"/>
</dbReference>
<feature type="region of interest" description="Disordered" evidence="2">
    <location>
        <begin position="107"/>
        <end position="133"/>
    </location>
</feature>
<feature type="compositionally biased region" description="Basic and acidic residues" evidence="2">
    <location>
        <begin position="113"/>
        <end position="124"/>
    </location>
</feature>
<organism evidence="5 6">
    <name type="scientific">Fragilariopsis cylindrus CCMP1102</name>
    <dbReference type="NCBI Taxonomy" id="635003"/>
    <lineage>
        <taxon>Eukaryota</taxon>
        <taxon>Sar</taxon>
        <taxon>Stramenopiles</taxon>
        <taxon>Ochrophyta</taxon>
        <taxon>Bacillariophyta</taxon>
        <taxon>Bacillariophyceae</taxon>
        <taxon>Bacillariophycidae</taxon>
        <taxon>Bacillariales</taxon>
        <taxon>Bacillariaceae</taxon>
        <taxon>Fragilariopsis</taxon>
    </lineage>
</organism>
<evidence type="ECO:0000256" key="1">
    <source>
        <dbReference type="ARBA" id="ARBA00022837"/>
    </source>
</evidence>
<feature type="transmembrane region" description="Helical" evidence="3">
    <location>
        <begin position="260"/>
        <end position="281"/>
    </location>
</feature>
<evidence type="ECO:0000259" key="4">
    <source>
        <dbReference type="PROSITE" id="PS50222"/>
    </source>
</evidence>
<dbReference type="InParanoid" id="A0A1E7FZ41"/>
<dbReference type="InterPro" id="IPR011992">
    <property type="entry name" value="EF-hand-dom_pair"/>
</dbReference>
<feature type="transmembrane region" description="Helical" evidence="3">
    <location>
        <begin position="195"/>
        <end position="215"/>
    </location>
</feature>
<feature type="domain" description="EF-hand" evidence="4">
    <location>
        <begin position="415"/>
        <end position="446"/>
    </location>
</feature>
<dbReference type="InterPro" id="IPR018247">
    <property type="entry name" value="EF_Hand_1_Ca_BS"/>
</dbReference>
<feature type="region of interest" description="Disordered" evidence="2">
    <location>
        <begin position="35"/>
        <end position="72"/>
    </location>
</feature>
<dbReference type="KEGG" id="fcy:FRACYDRAFT_233556"/>
<dbReference type="PROSITE" id="PS50222">
    <property type="entry name" value="EF_HAND_2"/>
    <property type="match status" value="1"/>
</dbReference>
<evidence type="ECO:0000313" key="5">
    <source>
        <dbReference type="EMBL" id="OEU23384.1"/>
    </source>
</evidence>
<reference evidence="5 6" key="1">
    <citation type="submission" date="2016-09" db="EMBL/GenBank/DDBJ databases">
        <title>Extensive genetic diversity and differential bi-allelic expression allows diatom success in the polar Southern Ocean.</title>
        <authorList>
            <consortium name="DOE Joint Genome Institute"/>
            <person name="Mock T."/>
            <person name="Otillar R.P."/>
            <person name="Strauss J."/>
            <person name="Dupont C."/>
            <person name="Frickenhaus S."/>
            <person name="Maumus F."/>
            <person name="Mcmullan M."/>
            <person name="Sanges R."/>
            <person name="Schmutz J."/>
            <person name="Toseland A."/>
            <person name="Valas R."/>
            <person name="Veluchamy A."/>
            <person name="Ward B.J."/>
            <person name="Allen A."/>
            <person name="Barry K."/>
            <person name="Falciatore A."/>
            <person name="Ferrante M."/>
            <person name="Fortunato A.E."/>
            <person name="Gloeckner G."/>
            <person name="Gruber A."/>
            <person name="Hipkin R."/>
            <person name="Janech M."/>
            <person name="Kroth P."/>
            <person name="Leese F."/>
            <person name="Lindquist E."/>
            <person name="Lyon B.R."/>
            <person name="Martin J."/>
            <person name="Mayer C."/>
            <person name="Parker M."/>
            <person name="Quesneville H."/>
            <person name="Raymond J."/>
            <person name="Uhlig C."/>
            <person name="Valentin K.U."/>
            <person name="Worden A.Z."/>
            <person name="Armbrust E.V."/>
            <person name="Bowler C."/>
            <person name="Green B."/>
            <person name="Moulton V."/>
            <person name="Van Oosterhout C."/>
            <person name="Grigoriev I."/>
        </authorList>
    </citation>
    <scope>NUCLEOTIDE SEQUENCE [LARGE SCALE GENOMIC DNA]</scope>
    <source>
        <strain evidence="5 6">CCMP1102</strain>
    </source>
</reference>
<dbReference type="Gene3D" id="1.10.238.10">
    <property type="entry name" value="EF-hand"/>
    <property type="match status" value="1"/>
</dbReference>
<gene>
    <name evidence="5" type="ORF">FRACYDRAFT_233556</name>
</gene>
<proteinExistence type="predicted"/>
<dbReference type="Pfam" id="PF13202">
    <property type="entry name" value="EF-hand_5"/>
    <property type="match status" value="1"/>
</dbReference>
<dbReference type="PROSITE" id="PS00018">
    <property type="entry name" value="EF_HAND_1"/>
    <property type="match status" value="1"/>
</dbReference>
<evidence type="ECO:0000256" key="2">
    <source>
        <dbReference type="SAM" id="MobiDB-lite"/>
    </source>
</evidence>
<dbReference type="OrthoDB" id="191686at2759"/>
<keyword evidence="3" id="KW-0812">Transmembrane</keyword>
<evidence type="ECO:0000256" key="3">
    <source>
        <dbReference type="SAM" id="Phobius"/>
    </source>
</evidence>
<dbReference type="SUPFAM" id="SSF47473">
    <property type="entry name" value="EF-hand"/>
    <property type="match status" value="1"/>
</dbReference>
<protein>
    <recommendedName>
        <fullName evidence="4">EF-hand domain-containing protein</fullName>
    </recommendedName>
</protein>
<feature type="transmembrane region" description="Helical" evidence="3">
    <location>
        <begin position="301"/>
        <end position="323"/>
    </location>
</feature>
<dbReference type="AlphaFoldDB" id="A0A1E7FZ41"/>
<keyword evidence="6" id="KW-1185">Reference proteome</keyword>
<name>A0A1E7FZ41_9STRA</name>
<keyword evidence="1" id="KW-0106">Calcium</keyword>
<feature type="region of interest" description="Disordered" evidence="2">
    <location>
        <begin position="1"/>
        <end position="21"/>
    </location>
</feature>
<sequence>MMNNYTSNDDDEISYASSNNKTDDEAAAVVVTVANNTNNTNDTKNAKNTNNPAPTYKPPIKKKVSYSSDVDGNTTQASSDFLSASDVEVSSLNNSYSSILRGWGGGGISNSKSKREKEMKKEAQRSNSKKKNKATYDNDVMLKDLNEWVGKTKQSCSSVTGVLLCSMIERVAIDGKFSEKEAESVMTSLKCQQSLFGYLIVMDCLFLSMFLPLLVEDTLLWQGDGEDYDGDNNNLDYHYDGISQTTFYVIKILYEINVSFVFFSCCVHVMICGLFLGLSSYLMDAKSVLWMLVHCHDNFVFINSAMFPIFIGVILTGMLGCILRLGTTSDGTWIANEEVDETLGRNTKKVLKKLAKSNDRNYSRTSMINVFDRIAAGNGNGNGGDDGGDGNNGEVDLDTLRNGIGKTSVMLTDYEMKALFMAVDKDGDGVITRDEWEIMVNKEIESNDDGKEL</sequence>
<dbReference type="GO" id="GO:0005509">
    <property type="term" value="F:calcium ion binding"/>
    <property type="evidence" value="ECO:0007669"/>
    <property type="project" value="InterPro"/>
</dbReference>
<dbReference type="Proteomes" id="UP000095751">
    <property type="component" value="Unassembled WGS sequence"/>
</dbReference>
<keyword evidence="3" id="KW-0472">Membrane</keyword>